<gene>
    <name evidence="6" type="ORF">AVDCRST_MAG05-1343</name>
</gene>
<evidence type="ECO:0000259" key="5">
    <source>
        <dbReference type="Pfam" id="PF00561"/>
    </source>
</evidence>
<feature type="active site" description="Charge relay system" evidence="4">
    <location>
        <position position="304"/>
    </location>
</feature>
<dbReference type="InterPro" id="IPR000073">
    <property type="entry name" value="AB_hydrolase_1"/>
</dbReference>
<accession>A0A6J4S029</accession>
<evidence type="ECO:0000313" key="6">
    <source>
        <dbReference type="EMBL" id="CAA9481710.1"/>
    </source>
</evidence>
<protein>
    <submittedName>
        <fullName evidence="6">Hydrolase, alpha/beta fold family</fullName>
    </submittedName>
</protein>
<dbReference type="PRINTS" id="PR00111">
    <property type="entry name" value="ABHYDROLASE"/>
</dbReference>
<feature type="domain" description="AB hydrolase-1" evidence="5">
    <location>
        <begin position="69"/>
        <end position="308"/>
    </location>
</feature>
<evidence type="ECO:0000256" key="4">
    <source>
        <dbReference type="PIRSR" id="PIRSR005211-1"/>
    </source>
</evidence>
<keyword evidence="3 6" id="KW-0378">Hydrolase</keyword>
<dbReference type="InterPro" id="IPR029058">
    <property type="entry name" value="AB_hydrolase_fold"/>
</dbReference>
<dbReference type="PIRSF" id="PIRSF005211">
    <property type="entry name" value="Ab_hydro_YheT"/>
    <property type="match status" value="1"/>
</dbReference>
<name>A0A6J4S029_9ACTN</name>
<dbReference type="EMBL" id="CADCVM010000146">
    <property type="protein sequence ID" value="CAA9481710.1"/>
    <property type="molecule type" value="Genomic_DNA"/>
</dbReference>
<dbReference type="PROSITE" id="PS01133">
    <property type="entry name" value="UPF0017"/>
    <property type="match status" value="1"/>
</dbReference>
<keyword evidence="2" id="KW-0719">Serine esterase</keyword>
<dbReference type="AlphaFoldDB" id="A0A6J4S029"/>
<evidence type="ECO:0000256" key="3">
    <source>
        <dbReference type="ARBA" id="ARBA00022801"/>
    </source>
</evidence>
<dbReference type="InterPro" id="IPR050960">
    <property type="entry name" value="AB_hydrolase_4_sf"/>
</dbReference>
<feature type="active site" description="Charge relay system" evidence="4">
    <location>
        <position position="275"/>
    </location>
</feature>
<dbReference type="InterPro" id="IPR000952">
    <property type="entry name" value="AB_hydrolase_4_CS"/>
</dbReference>
<dbReference type="PANTHER" id="PTHR10794">
    <property type="entry name" value="ABHYDROLASE DOMAIN-CONTAINING PROTEIN"/>
    <property type="match status" value="1"/>
</dbReference>
<reference evidence="6" key="1">
    <citation type="submission" date="2020-02" db="EMBL/GenBank/DDBJ databases">
        <authorList>
            <person name="Meier V. D."/>
        </authorList>
    </citation>
    <scope>NUCLEOTIDE SEQUENCE</scope>
    <source>
        <strain evidence="6">AVDCRST_MAG05</strain>
    </source>
</reference>
<dbReference type="GO" id="GO:0047372">
    <property type="term" value="F:monoacylglycerol lipase activity"/>
    <property type="evidence" value="ECO:0007669"/>
    <property type="project" value="TreeGrafter"/>
</dbReference>
<dbReference type="Pfam" id="PF00561">
    <property type="entry name" value="Abhydrolase_1"/>
    <property type="match status" value="1"/>
</dbReference>
<proteinExistence type="inferred from homology"/>
<dbReference type="Gene3D" id="3.40.50.1820">
    <property type="entry name" value="alpha/beta hydrolase"/>
    <property type="match status" value="1"/>
</dbReference>
<sequence>MREAVRLLAAEPFRAHPLLVNGHAQTLARWAWPRARRVPPDEVRLFEVEPGVRLLARCRWQADRAARLTVLLVHGLGGSADAPYILGAARLAYRAGANVVRLNQRNCGGTENLTPTLYHSGMSGDLAAVVRELATRDGLPRVLAAGFSMGGNLALKMAGEMGEGAPAALLGVCAVSPASDLRETVRNLGRPSNRAYQWNFVRGLRRLVWRKKRLYPRLYDTGRLGRLRTVRDFDELYTAPHGGFADADDYYARSSALPLVPRIRVPTLIVHARDDPLVPCEPLLRPGATDNPFVAKATPPHGGHVAFVSAGGGERFWAEGRLAELCRVLGGAPLG</sequence>
<evidence type="ECO:0000256" key="2">
    <source>
        <dbReference type="ARBA" id="ARBA00022487"/>
    </source>
</evidence>
<comment type="similarity">
    <text evidence="1">Belongs to the AB hydrolase superfamily. AB hydrolase 4 family.</text>
</comment>
<evidence type="ECO:0000256" key="1">
    <source>
        <dbReference type="ARBA" id="ARBA00010884"/>
    </source>
</evidence>
<dbReference type="InterPro" id="IPR012020">
    <property type="entry name" value="ABHD4"/>
</dbReference>
<organism evidence="6">
    <name type="scientific">uncultured Rubrobacteraceae bacterium</name>
    <dbReference type="NCBI Taxonomy" id="349277"/>
    <lineage>
        <taxon>Bacteria</taxon>
        <taxon>Bacillati</taxon>
        <taxon>Actinomycetota</taxon>
        <taxon>Rubrobacteria</taxon>
        <taxon>Rubrobacterales</taxon>
        <taxon>Rubrobacteraceae</taxon>
        <taxon>environmental samples</taxon>
    </lineage>
</organism>
<dbReference type="GO" id="GO:0034338">
    <property type="term" value="F:short-chain carboxylesterase activity"/>
    <property type="evidence" value="ECO:0007669"/>
    <property type="project" value="TreeGrafter"/>
</dbReference>
<feature type="active site" description="Charge relay system" evidence="4">
    <location>
        <position position="148"/>
    </location>
</feature>
<dbReference type="SUPFAM" id="SSF53474">
    <property type="entry name" value="alpha/beta-Hydrolases"/>
    <property type="match status" value="1"/>
</dbReference>
<dbReference type="PANTHER" id="PTHR10794:SF94">
    <property type="entry name" value="ESTERASE YHET-RELATED"/>
    <property type="match status" value="1"/>
</dbReference>